<gene>
    <name evidence="2" type="ORF">FJQ54_13415</name>
</gene>
<evidence type="ECO:0000313" key="3">
    <source>
        <dbReference type="Proteomes" id="UP000319897"/>
    </source>
</evidence>
<dbReference type="InterPro" id="IPR010985">
    <property type="entry name" value="Ribbon_hlx_hlx"/>
</dbReference>
<dbReference type="RefSeq" id="WP_140928927.1">
    <property type="nucleotide sequence ID" value="NZ_VFSU01000030.1"/>
</dbReference>
<dbReference type="AlphaFoldDB" id="A0A501XFT8"/>
<evidence type="ECO:0000313" key="2">
    <source>
        <dbReference type="EMBL" id="TPE59481.1"/>
    </source>
</evidence>
<dbReference type="Pfam" id="PF22513">
    <property type="entry name" value="FitA-like_RHH"/>
    <property type="match status" value="1"/>
</dbReference>
<reference evidence="2 3" key="1">
    <citation type="submission" date="2019-06" db="EMBL/GenBank/DDBJ databases">
        <authorList>
            <person name="Lee I."/>
            <person name="Jang G.I."/>
            <person name="Hwang C.Y."/>
        </authorList>
    </citation>
    <scope>NUCLEOTIDE SEQUENCE [LARGE SCALE GENOMIC DNA]</scope>
    <source>
        <strain evidence="2 3">PAMC 28131</strain>
    </source>
</reference>
<accession>A0A501XFT8</accession>
<feature type="domain" description="Antitoxin FitA-like ribbon-helix-helix" evidence="1">
    <location>
        <begin position="3"/>
        <end position="39"/>
    </location>
</feature>
<name>A0A501XFT8_9SPHN</name>
<comment type="caution">
    <text evidence="2">The sequence shown here is derived from an EMBL/GenBank/DDBJ whole genome shotgun (WGS) entry which is preliminary data.</text>
</comment>
<keyword evidence="3" id="KW-1185">Reference proteome</keyword>
<evidence type="ECO:0000259" key="1">
    <source>
        <dbReference type="Pfam" id="PF22513"/>
    </source>
</evidence>
<dbReference type="SUPFAM" id="SSF47598">
    <property type="entry name" value="Ribbon-helix-helix"/>
    <property type="match status" value="1"/>
</dbReference>
<dbReference type="InterPro" id="IPR053853">
    <property type="entry name" value="FitA-like_RHH"/>
</dbReference>
<sequence>MGQLLIRNLDPELVEDYRQAAAANHRSLEAELRLALEAARPVSLRRRDALAARLAAIRSLGGDVPAGSTIDLLREDRDR</sequence>
<protein>
    <recommendedName>
        <fullName evidence="1">Antitoxin FitA-like ribbon-helix-helix domain-containing protein</fullName>
    </recommendedName>
</protein>
<organism evidence="2 3">
    <name type="scientific">Sandaracinobacter neustonicus</name>
    <dbReference type="NCBI Taxonomy" id="1715348"/>
    <lineage>
        <taxon>Bacteria</taxon>
        <taxon>Pseudomonadati</taxon>
        <taxon>Pseudomonadota</taxon>
        <taxon>Alphaproteobacteria</taxon>
        <taxon>Sphingomonadales</taxon>
        <taxon>Sphingosinicellaceae</taxon>
        <taxon>Sandaracinobacter</taxon>
    </lineage>
</organism>
<dbReference type="Proteomes" id="UP000319897">
    <property type="component" value="Unassembled WGS sequence"/>
</dbReference>
<proteinExistence type="predicted"/>
<dbReference type="GO" id="GO:0006355">
    <property type="term" value="P:regulation of DNA-templated transcription"/>
    <property type="evidence" value="ECO:0007669"/>
    <property type="project" value="InterPro"/>
</dbReference>
<dbReference type="EMBL" id="VFSU01000030">
    <property type="protein sequence ID" value="TPE59481.1"/>
    <property type="molecule type" value="Genomic_DNA"/>
</dbReference>